<protein>
    <submittedName>
        <fullName evidence="1">Sarcosine oxidase delta subunit</fullName>
        <ecNumber evidence="1">1.5.3.1</ecNumber>
    </submittedName>
</protein>
<dbReference type="AlphaFoldDB" id="A0A170PSB2"/>
<organism evidence="1">
    <name type="scientific">hydrothermal vent metagenome</name>
    <dbReference type="NCBI Taxonomy" id="652676"/>
    <lineage>
        <taxon>unclassified sequences</taxon>
        <taxon>metagenomes</taxon>
        <taxon>ecological metagenomes</taxon>
    </lineage>
</organism>
<dbReference type="InterPro" id="IPR038561">
    <property type="entry name" value="SoxD_sf"/>
</dbReference>
<proteinExistence type="predicted"/>
<reference evidence="1" key="1">
    <citation type="submission" date="2015-10" db="EMBL/GenBank/DDBJ databases">
        <authorList>
            <person name="Gilbert D.G."/>
        </authorList>
    </citation>
    <scope>NUCLEOTIDE SEQUENCE</scope>
</reference>
<dbReference type="EC" id="1.5.3.1" evidence="1"/>
<dbReference type="EMBL" id="CZRL01000106">
    <property type="protein sequence ID" value="CUS54836.1"/>
    <property type="molecule type" value="Genomic_DNA"/>
</dbReference>
<dbReference type="GO" id="GO:0008115">
    <property type="term" value="F:sarcosine oxidase activity"/>
    <property type="evidence" value="ECO:0007669"/>
    <property type="project" value="UniProtKB-EC"/>
</dbReference>
<keyword evidence="1" id="KW-0560">Oxidoreductase</keyword>
<sequence length="88" mass="10355">MMLVSCPWCGPRNDDEFTWGGEASRVRPDDPSSLTDEQWAAYMYNNDNEKGWVIERWWHARGCEQWFEICRNNVTHEIVSTRKDGEAS</sequence>
<name>A0A170PSB2_9ZZZZ</name>
<accession>A0A170PSB2</accession>
<gene>
    <name evidence="1" type="ORF">MGWOODY_XGa1826</name>
</gene>
<dbReference type="Gene3D" id="3.30.2270.10">
    <property type="entry name" value="Folate-binding superfamily"/>
    <property type="match status" value="1"/>
</dbReference>
<dbReference type="InterPro" id="IPR006279">
    <property type="entry name" value="SoxD"/>
</dbReference>
<dbReference type="Pfam" id="PF04267">
    <property type="entry name" value="SoxD"/>
    <property type="match status" value="1"/>
</dbReference>
<dbReference type="GO" id="GO:0046653">
    <property type="term" value="P:tetrahydrofolate metabolic process"/>
    <property type="evidence" value="ECO:0007669"/>
    <property type="project" value="InterPro"/>
</dbReference>
<evidence type="ECO:0000313" key="1">
    <source>
        <dbReference type="EMBL" id="CUS54836.1"/>
    </source>
</evidence>